<name>A0A4R1HUV1_PSEEN</name>
<comment type="caution">
    <text evidence="7">The sequence shown here is derived from an EMBL/GenBank/DDBJ whole genome shotgun (WGS) entry which is preliminary data.</text>
</comment>
<comment type="similarity">
    <text evidence="2">Belongs to the ACC deaminase/D-cysteine desulfhydrase family.</text>
</comment>
<reference evidence="7 8" key="1">
    <citation type="submission" date="2019-03" db="EMBL/GenBank/DDBJ databases">
        <title>Sequencing the genomes of 1000 actinobacteria strains.</title>
        <authorList>
            <person name="Klenk H.-P."/>
        </authorList>
    </citation>
    <scope>NUCLEOTIDE SEQUENCE [LARGE SCALE GENOMIC DNA]</scope>
    <source>
        <strain evidence="7 8">DSM 44969</strain>
    </source>
</reference>
<dbReference type="AlphaFoldDB" id="A0A4R1HUV1"/>
<dbReference type="InterPro" id="IPR001926">
    <property type="entry name" value="TrpB-like_PALP"/>
</dbReference>
<dbReference type="SUPFAM" id="SSF53686">
    <property type="entry name" value="Tryptophan synthase beta subunit-like PLP-dependent enzymes"/>
    <property type="match status" value="1"/>
</dbReference>
<protein>
    <submittedName>
        <fullName evidence="7">D-cysteine desulfhydrase</fullName>
    </submittedName>
</protein>
<dbReference type="GO" id="GO:0019148">
    <property type="term" value="F:D-cysteine desulfhydrase activity"/>
    <property type="evidence" value="ECO:0007669"/>
    <property type="project" value="TreeGrafter"/>
</dbReference>
<dbReference type="InterPro" id="IPR036052">
    <property type="entry name" value="TrpB-like_PALP_sf"/>
</dbReference>
<sequence length="338" mass="34057">MSLTRTRLALLPTPVAEARGVRAALGCAPLWIKRDDLTGFGVAGNKARALEFLVGDAVARGCDVLVTGGGPDSNFVAAAALAARVAGMDCELVVATAECAATSPNIALARAAGARIVASGEGRRDLVDAAVEERAAQLRADGRHPVALPRGGSTALGAVGFARAVSELTDQVATGRLPEPALVVIAVGSGGSAAGLLAGAAAVAAGWRLLAVSVSRPRDEIEATVRSLADGCAELCGTPEPDASRLEIVDARGPGFGVASARDRAAAEFALHTEGLLLDDTYGAKAFAVALDRLRGGEPGPVLYWHTGGVSSALAHLVPEPVRIPAPAGPADPEGARR</sequence>
<proteinExistence type="inferred from homology"/>
<evidence type="ECO:0000313" key="7">
    <source>
        <dbReference type="EMBL" id="TCK24440.1"/>
    </source>
</evidence>
<feature type="domain" description="Tryptophan synthase beta chain-like PALP" evidence="6">
    <location>
        <begin position="9"/>
        <end position="308"/>
    </location>
</feature>
<dbReference type="PIRSF" id="PIRSF006278">
    <property type="entry name" value="ACCD_DCysDesulf"/>
    <property type="match status" value="1"/>
</dbReference>
<dbReference type="InterPro" id="IPR027278">
    <property type="entry name" value="ACCD_DCysDesulf"/>
</dbReference>
<comment type="cofactor">
    <cofactor evidence="1">
        <name>pyridoxal 5'-phosphate</name>
        <dbReference type="ChEBI" id="CHEBI:597326"/>
    </cofactor>
</comment>
<dbReference type="Pfam" id="PF00291">
    <property type="entry name" value="PALP"/>
    <property type="match status" value="1"/>
</dbReference>
<evidence type="ECO:0000313" key="8">
    <source>
        <dbReference type="Proteomes" id="UP000295560"/>
    </source>
</evidence>
<evidence type="ECO:0000256" key="4">
    <source>
        <dbReference type="PIRSR" id="PIRSR006278-1"/>
    </source>
</evidence>
<dbReference type="RefSeq" id="WP_165922088.1">
    <property type="nucleotide sequence ID" value="NZ_SMFZ01000001.1"/>
</dbReference>
<feature type="modified residue" description="N6-(pyridoxal phosphate)lysine" evidence="5">
    <location>
        <position position="46"/>
    </location>
</feature>
<evidence type="ECO:0000256" key="2">
    <source>
        <dbReference type="ARBA" id="ARBA00008639"/>
    </source>
</evidence>
<keyword evidence="8" id="KW-1185">Reference proteome</keyword>
<keyword evidence="3 5" id="KW-0663">Pyridoxal phosphate</keyword>
<dbReference type="Gene3D" id="3.40.50.1100">
    <property type="match status" value="2"/>
</dbReference>
<gene>
    <name evidence="7" type="ORF">EV378_0212</name>
</gene>
<dbReference type="GO" id="GO:1901605">
    <property type="term" value="P:alpha-amino acid metabolic process"/>
    <property type="evidence" value="ECO:0007669"/>
    <property type="project" value="UniProtKB-ARBA"/>
</dbReference>
<dbReference type="PANTHER" id="PTHR43780">
    <property type="entry name" value="1-AMINOCYCLOPROPANE-1-CARBOXYLATE DEAMINASE-RELATED"/>
    <property type="match status" value="1"/>
</dbReference>
<dbReference type="Proteomes" id="UP000295560">
    <property type="component" value="Unassembled WGS sequence"/>
</dbReference>
<evidence type="ECO:0000256" key="5">
    <source>
        <dbReference type="PIRSR" id="PIRSR006278-2"/>
    </source>
</evidence>
<feature type="active site" description="Nucleophile" evidence="4">
    <location>
        <position position="73"/>
    </location>
</feature>
<dbReference type="EMBL" id="SMFZ01000001">
    <property type="protein sequence ID" value="TCK24440.1"/>
    <property type="molecule type" value="Genomic_DNA"/>
</dbReference>
<evidence type="ECO:0000256" key="3">
    <source>
        <dbReference type="ARBA" id="ARBA00022898"/>
    </source>
</evidence>
<evidence type="ECO:0000259" key="6">
    <source>
        <dbReference type="Pfam" id="PF00291"/>
    </source>
</evidence>
<dbReference type="PANTHER" id="PTHR43780:SF2">
    <property type="entry name" value="1-AMINOCYCLOPROPANE-1-CARBOXYLATE DEAMINASE-RELATED"/>
    <property type="match status" value="1"/>
</dbReference>
<evidence type="ECO:0000256" key="1">
    <source>
        <dbReference type="ARBA" id="ARBA00001933"/>
    </source>
</evidence>
<accession>A0A4R1HUV1</accession>
<organism evidence="7 8">
    <name type="scientific">Pseudonocardia endophytica</name>
    <dbReference type="NCBI Taxonomy" id="401976"/>
    <lineage>
        <taxon>Bacteria</taxon>
        <taxon>Bacillati</taxon>
        <taxon>Actinomycetota</taxon>
        <taxon>Actinomycetes</taxon>
        <taxon>Pseudonocardiales</taxon>
        <taxon>Pseudonocardiaceae</taxon>
        <taxon>Pseudonocardia</taxon>
    </lineage>
</organism>